<accession>A0A0F6NYE7</accession>
<dbReference type="RefSeq" id="YP_009152033.1">
    <property type="nucleotide sequence ID" value="NC_027379.1"/>
</dbReference>
<reference evidence="1 2" key="1">
    <citation type="submission" date="2014-10" db="EMBL/GenBank/DDBJ databases">
        <title>Prtoeus mirabilis bacteriophage PM 85.</title>
        <authorList>
            <person name="Shedko E.D."/>
            <person name="Morozova V.V."/>
            <person name="Tupikin A.E."/>
            <person name="Kabilov M.R."/>
            <person name="Kurilshikov A.M."/>
            <person name="Babkin I.V."/>
            <person name="Tikunova N.V."/>
        </authorList>
    </citation>
    <scope>NUCLEOTIDE SEQUENCE [LARGE SCALE GENOMIC DNA]</scope>
</reference>
<dbReference type="Proteomes" id="UP000204171">
    <property type="component" value="Segment"/>
</dbReference>
<proteinExistence type="predicted"/>
<protein>
    <submittedName>
        <fullName evidence="1">Uncharacterized protein</fullName>
    </submittedName>
</protein>
<evidence type="ECO:0000313" key="2">
    <source>
        <dbReference type="Proteomes" id="UP000204171"/>
    </source>
</evidence>
<dbReference type="EMBL" id="KM819695">
    <property type="protein sequence ID" value="AIW03109.1"/>
    <property type="molecule type" value="Genomic_DNA"/>
</dbReference>
<keyword evidence="2" id="KW-1185">Reference proteome</keyword>
<evidence type="ECO:0000313" key="1">
    <source>
        <dbReference type="EMBL" id="AIW03109.1"/>
    </source>
</evidence>
<dbReference type="GeneID" id="24724490"/>
<gene>
    <name evidence="1" type="ORF">PM85_001</name>
</gene>
<name>A0A0F6NYE7_9CAUD</name>
<organism evidence="1 2">
    <name type="scientific">Proteus phage PM 85</name>
    <dbReference type="NCBI Taxonomy" id="1560283"/>
    <lineage>
        <taxon>Viruses</taxon>
        <taxon>Duplodnaviria</taxon>
        <taxon>Heunggongvirae</taxon>
        <taxon>Uroviricota</taxon>
        <taxon>Caudoviricetes</taxon>
        <taxon>Autographivirales</taxon>
        <taxon>Autosignataviridae</taxon>
        <taxon>Molineuxvirinae</taxon>
        <taxon>Acadevirus</taxon>
        <taxon>Acadevirus PM85</taxon>
    </lineage>
</organism>
<sequence length="72" mass="8338">MVMFFGIIVIVAFCYLVYRVSTTNKAISIIREEGLIVYGDGDMYVLIDNHGVIEYITENQLIEIANFFIRLR</sequence>
<dbReference type="KEGG" id="vg:24724490"/>